<sequence length="66" mass="7384">MSPLLSNFESCLGERKEGGIAGQLEDFEVQSGRLLSGSRLPENSYFAKLSRSHLDPERLRDLLVAY</sequence>
<evidence type="ECO:0000313" key="2">
    <source>
        <dbReference type="Proteomes" id="UP001497525"/>
    </source>
</evidence>
<dbReference type="AlphaFoldDB" id="A0AAV2SWB4"/>
<organism evidence="1 2">
    <name type="scientific">Calicophoron daubneyi</name>
    <name type="common">Rumen fluke</name>
    <name type="synonym">Paramphistomum daubneyi</name>
    <dbReference type="NCBI Taxonomy" id="300641"/>
    <lineage>
        <taxon>Eukaryota</taxon>
        <taxon>Metazoa</taxon>
        <taxon>Spiralia</taxon>
        <taxon>Lophotrochozoa</taxon>
        <taxon>Platyhelminthes</taxon>
        <taxon>Trematoda</taxon>
        <taxon>Digenea</taxon>
        <taxon>Plagiorchiida</taxon>
        <taxon>Pronocephalata</taxon>
        <taxon>Paramphistomoidea</taxon>
        <taxon>Paramphistomidae</taxon>
        <taxon>Calicophoron</taxon>
    </lineage>
</organism>
<dbReference type="EMBL" id="CAXLJL010000001">
    <property type="protein sequence ID" value="CAL5129245.1"/>
    <property type="molecule type" value="Genomic_DNA"/>
</dbReference>
<gene>
    <name evidence="1" type="ORF">CDAUBV1_LOCUS190</name>
</gene>
<dbReference type="Proteomes" id="UP001497525">
    <property type="component" value="Unassembled WGS sequence"/>
</dbReference>
<accession>A0AAV2SWB4</accession>
<evidence type="ECO:0000313" key="1">
    <source>
        <dbReference type="EMBL" id="CAL5129245.1"/>
    </source>
</evidence>
<proteinExistence type="predicted"/>
<name>A0AAV2SWB4_CALDB</name>
<protein>
    <submittedName>
        <fullName evidence="1">Uncharacterized protein</fullName>
    </submittedName>
</protein>
<comment type="caution">
    <text evidence="1">The sequence shown here is derived from an EMBL/GenBank/DDBJ whole genome shotgun (WGS) entry which is preliminary data.</text>
</comment>
<reference evidence="1" key="1">
    <citation type="submission" date="2024-06" db="EMBL/GenBank/DDBJ databases">
        <authorList>
            <person name="Liu X."/>
            <person name="Lenzi L."/>
            <person name="Haldenby T S."/>
            <person name="Uol C."/>
        </authorList>
    </citation>
    <scope>NUCLEOTIDE SEQUENCE</scope>
</reference>